<proteinExistence type="predicted"/>
<gene>
    <name evidence="1" type="ORF">EZS28_027424</name>
</gene>
<sequence length="206" mass="22848">MVSYIYWDLDIHYNNKITHKLISKLSGIGNWGGNQGQDGYDGVIKFYCQIGNYLYEKLQSLFGNQERVELNFGTASAGLNFGNAGGFGLPFDNIFEDVVIKIEFQLLFANISNRGFVILSVQVNEEEGIVEIQLINSLFCGFYGGGENFIGYILELLSNPGGGKAAGNGSQEEMKTFPILIYCLELSFWLEEEGKEAGNDSNNDND</sequence>
<reference evidence="1 2" key="1">
    <citation type="submission" date="2019-03" db="EMBL/GenBank/DDBJ databases">
        <title>Single cell metagenomics reveals metabolic interactions within the superorganism composed of flagellate Streblomastix strix and complex community of Bacteroidetes bacteria on its surface.</title>
        <authorList>
            <person name="Treitli S.C."/>
            <person name="Kolisko M."/>
            <person name="Husnik F."/>
            <person name="Keeling P."/>
            <person name="Hampl V."/>
        </authorList>
    </citation>
    <scope>NUCLEOTIDE SEQUENCE [LARGE SCALE GENOMIC DNA]</scope>
    <source>
        <strain evidence="1">ST1C</strain>
    </source>
</reference>
<dbReference type="EMBL" id="SNRW01010084">
    <property type="protein sequence ID" value="KAA6377048.1"/>
    <property type="molecule type" value="Genomic_DNA"/>
</dbReference>
<evidence type="ECO:0000313" key="2">
    <source>
        <dbReference type="Proteomes" id="UP000324800"/>
    </source>
</evidence>
<evidence type="ECO:0000313" key="1">
    <source>
        <dbReference type="EMBL" id="KAA6377048.1"/>
    </source>
</evidence>
<name>A0A5J4V2U9_9EUKA</name>
<protein>
    <submittedName>
        <fullName evidence="1">Uncharacterized protein</fullName>
    </submittedName>
</protein>
<dbReference type="Proteomes" id="UP000324800">
    <property type="component" value="Unassembled WGS sequence"/>
</dbReference>
<accession>A0A5J4V2U9</accession>
<dbReference type="AlphaFoldDB" id="A0A5J4V2U9"/>
<comment type="caution">
    <text evidence="1">The sequence shown here is derived from an EMBL/GenBank/DDBJ whole genome shotgun (WGS) entry which is preliminary data.</text>
</comment>
<organism evidence="1 2">
    <name type="scientific">Streblomastix strix</name>
    <dbReference type="NCBI Taxonomy" id="222440"/>
    <lineage>
        <taxon>Eukaryota</taxon>
        <taxon>Metamonada</taxon>
        <taxon>Preaxostyla</taxon>
        <taxon>Oxymonadida</taxon>
        <taxon>Streblomastigidae</taxon>
        <taxon>Streblomastix</taxon>
    </lineage>
</organism>